<reference evidence="3" key="1">
    <citation type="submission" date="2020-05" db="UniProtKB">
        <authorList>
            <consortium name="EnsemblMetazoa"/>
        </authorList>
    </citation>
    <scope>IDENTIFICATION</scope>
    <source>
        <strain evidence="3">BB02</strain>
    </source>
</reference>
<keyword evidence="1" id="KW-0175">Coiled coil</keyword>
<gene>
    <name evidence="3" type="primary">106054602</name>
</gene>
<proteinExistence type="predicted"/>
<organism evidence="3 4">
    <name type="scientific">Biomphalaria glabrata</name>
    <name type="common">Bloodfluke planorb</name>
    <name type="synonym">Freshwater snail</name>
    <dbReference type="NCBI Taxonomy" id="6526"/>
    <lineage>
        <taxon>Eukaryota</taxon>
        <taxon>Metazoa</taxon>
        <taxon>Spiralia</taxon>
        <taxon>Lophotrochozoa</taxon>
        <taxon>Mollusca</taxon>
        <taxon>Gastropoda</taxon>
        <taxon>Heterobranchia</taxon>
        <taxon>Euthyneura</taxon>
        <taxon>Panpulmonata</taxon>
        <taxon>Hygrophila</taxon>
        <taxon>Lymnaeoidea</taxon>
        <taxon>Planorbidae</taxon>
        <taxon>Biomphalaria</taxon>
    </lineage>
</organism>
<evidence type="ECO:0000256" key="2">
    <source>
        <dbReference type="SAM" id="MobiDB-lite"/>
    </source>
</evidence>
<dbReference type="VEuPathDB" id="VectorBase:BGLAX_030910"/>
<evidence type="ECO:0000256" key="1">
    <source>
        <dbReference type="SAM" id="Coils"/>
    </source>
</evidence>
<dbReference type="KEGG" id="bgt:106054602"/>
<evidence type="ECO:0000313" key="3">
    <source>
        <dbReference type="EnsemblMetazoa" id="BGLB027835-PA"/>
    </source>
</evidence>
<name>A0A2C9L772_BIOGL</name>
<feature type="region of interest" description="Disordered" evidence="2">
    <location>
        <begin position="54"/>
        <end position="80"/>
    </location>
</feature>
<dbReference type="Proteomes" id="UP000076420">
    <property type="component" value="Unassembled WGS sequence"/>
</dbReference>
<feature type="coiled-coil region" evidence="1">
    <location>
        <begin position="2"/>
        <end position="29"/>
    </location>
</feature>
<dbReference type="AlphaFoldDB" id="A0A2C9L772"/>
<dbReference type="EnsemblMetazoa" id="BGLB027835-RA">
    <property type="protein sequence ID" value="BGLB027835-PA"/>
    <property type="gene ID" value="BGLB027835"/>
</dbReference>
<accession>A0A2C9L772</accession>
<protein>
    <submittedName>
        <fullName evidence="3">Uncharacterized protein</fullName>
    </submittedName>
</protein>
<dbReference type="VEuPathDB" id="VectorBase:BGLB027835"/>
<evidence type="ECO:0000313" key="4">
    <source>
        <dbReference type="Proteomes" id="UP000076420"/>
    </source>
</evidence>
<sequence>MNDQFQEEKDKYTEEILRLNHELEEMQSSKSDRVESKHLTLPEINEIILNFQETTESTSSLAGSRGDTSTPVQLNDSTDSLTALHMPEESAPLQQDDLNSSTDIPMRTFAKF</sequence>